<dbReference type="InterPro" id="IPR012349">
    <property type="entry name" value="Split_barrel_FMN-bd"/>
</dbReference>
<keyword evidence="4" id="KW-1185">Reference proteome</keyword>
<evidence type="ECO:0000256" key="1">
    <source>
        <dbReference type="ARBA" id="ARBA00008710"/>
    </source>
</evidence>
<dbReference type="Gene3D" id="2.30.110.10">
    <property type="entry name" value="Electron Transport, Fmn-binding Protein, Chain A"/>
    <property type="match status" value="1"/>
</dbReference>
<dbReference type="EMBL" id="JBIAQY010000006">
    <property type="protein sequence ID" value="MFF3569993.1"/>
    <property type="molecule type" value="Genomic_DNA"/>
</dbReference>
<proteinExistence type="inferred from homology"/>
<dbReference type="NCBIfam" id="TIGR00026">
    <property type="entry name" value="hi_GC_TIGR00026"/>
    <property type="match status" value="1"/>
</dbReference>
<comment type="caution">
    <text evidence="3">The sequence shown here is derived from an EMBL/GenBank/DDBJ whole genome shotgun (WGS) entry which is preliminary data.</text>
</comment>
<accession>A0ABW6S316</accession>
<reference evidence="3 4" key="1">
    <citation type="submission" date="2024-10" db="EMBL/GenBank/DDBJ databases">
        <title>The Natural Products Discovery Center: Release of the First 8490 Sequenced Strains for Exploring Actinobacteria Biosynthetic Diversity.</title>
        <authorList>
            <person name="Kalkreuter E."/>
            <person name="Kautsar S.A."/>
            <person name="Yang D."/>
            <person name="Bader C.D."/>
            <person name="Teijaro C.N."/>
            <person name="Fluegel L."/>
            <person name="Davis C.M."/>
            <person name="Simpson J.R."/>
            <person name="Lauterbach L."/>
            <person name="Steele A.D."/>
            <person name="Gui C."/>
            <person name="Meng S."/>
            <person name="Li G."/>
            <person name="Viehrig K."/>
            <person name="Ye F."/>
            <person name="Su P."/>
            <person name="Kiefer A.F."/>
            <person name="Nichols A."/>
            <person name="Cepeda A.J."/>
            <person name="Yan W."/>
            <person name="Fan B."/>
            <person name="Jiang Y."/>
            <person name="Adhikari A."/>
            <person name="Zheng C.-J."/>
            <person name="Schuster L."/>
            <person name="Cowan T.M."/>
            <person name="Smanski M.J."/>
            <person name="Chevrette M.G."/>
            <person name="De Carvalho L.P.S."/>
            <person name="Shen B."/>
        </authorList>
    </citation>
    <scope>NUCLEOTIDE SEQUENCE [LARGE SCALE GENOMIC DNA]</scope>
    <source>
        <strain evidence="3 4">NPDC002593</strain>
    </source>
</reference>
<evidence type="ECO:0000313" key="3">
    <source>
        <dbReference type="EMBL" id="MFF3569993.1"/>
    </source>
</evidence>
<gene>
    <name evidence="3" type="ORF">ACFYXQ_19640</name>
</gene>
<dbReference type="RefSeq" id="WP_387404519.1">
    <property type="nucleotide sequence ID" value="NZ_JBIAQY010000006.1"/>
</dbReference>
<comment type="catalytic activity">
    <reaction evidence="2">
        <text>oxidized coenzyme F420-(gamma-L-Glu)(n) + a quinol + H(+) = reduced coenzyme F420-(gamma-L-Glu)(n) + a quinone</text>
        <dbReference type="Rhea" id="RHEA:39663"/>
        <dbReference type="Rhea" id="RHEA-COMP:12939"/>
        <dbReference type="Rhea" id="RHEA-COMP:14378"/>
        <dbReference type="ChEBI" id="CHEBI:15378"/>
        <dbReference type="ChEBI" id="CHEBI:24646"/>
        <dbReference type="ChEBI" id="CHEBI:132124"/>
        <dbReference type="ChEBI" id="CHEBI:133980"/>
        <dbReference type="ChEBI" id="CHEBI:139511"/>
    </reaction>
</comment>
<comment type="similarity">
    <text evidence="1">Belongs to the F420H(2)-dependent quinone reductase family.</text>
</comment>
<organism evidence="3 4">
    <name type="scientific">Nocardia jiangxiensis</name>
    <dbReference type="NCBI Taxonomy" id="282685"/>
    <lineage>
        <taxon>Bacteria</taxon>
        <taxon>Bacillati</taxon>
        <taxon>Actinomycetota</taxon>
        <taxon>Actinomycetes</taxon>
        <taxon>Mycobacteriales</taxon>
        <taxon>Nocardiaceae</taxon>
        <taxon>Nocardia</taxon>
    </lineage>
</organism>
<name>A0ABW6S316_9NOCA</name>
<evidence type="ECO:0000313" key="4">
    <source>
        <dbReference type="Proteomes" id="UP001601992"/>
    </source>
</evidence>
<dbReference type="Pfam" id="PF04075">
    <property type="entry name" value="F420H2_quin_red"/>
    <property type="match status" value="1"/>
</dbReference>
<sequence>MPDSTYRPPDITLRGAEHVARYRETDGDVGYSWNGVPILLLTTTGRKTGTRRTSALIYGRDGADYLVVASTGGAPRHPAWYLNLRAHPEAEIQIKAEHLPVRARTATGEERDRLWNIVTAYWPNYDAYQERTRRVIPVVTLSPV</sequence>
<protein>
    <submittedName>
        <fullName evidence="3">Nitroreductase family deazaflavin-dependent oxidoreductase</fullName>
    </submittedName>
</protein>
<dbReference type="PANTHER" id="PTHR39428">
    <property type="entry name" value="F420H(2)-DEPENDENT QUINONE REDUCTASE RV1261C"/>
    <property type="match status" value="1"/>
</dbReference>
<dbReference type="PANTHER" id="PTHR39428:SF1">
    <property type="entry name" value="F420H(2)-DEPENDENT QUINONE REDUCTASE RV1261C"/>
    <property type="match status" value="1"/>
</dbReference>
<dbReference type="Proteomes" id="UP001601992">
    <property type="component" value="Unassembled WGS sequence"/>
</dbReference>
<dbReference type="InterPro" id="IPR004378">
    <property type="entry name" value="F420H2_quin_Rdtase"/>
</dbReference>
<evidence type="ECO:0000256" key="2">
    <source>
        <dbReference type="ARBA" id="ARBA00049106"/>
    </source>
</evidence>